<reference evidence="1 2" key="1">
    <citation type="submission" date="2023-10" db="EMBL/GenBank/DDBJ databases">
        <title>Draft genome sequence of Xylaria bambusicola isolate GMP-LS, the root and basal stem rot pathogen of sugarcane in Indonesia.</title>
        <authorList>
            <person name="Selvaraj P."/>
            <person name="Muralishankar V."/>
            <person name="Muruganantham S."/>
            <person name="Sp S."/>
            <person name="Haryani S."/>
            <person name="Lau K.J.X."/>
            <person name="Naqvi N.I."/>
        </authorList>
    </citation>
    <scope>NUCLEOTIDE SEQUENCE [LARGE SCALE GENOMIC DNA]</scope>
    <source>
        <strain evidence="1">GMP-LS</strain>
    </source>
</reference>
<evidence type="ECO:0000313" key="2">
    <source>
        <dbReference type="Proteomes" id="UP001305414"/>
    </source>
</evidence>
<proteinExistence type="predicted"/>
<protein>
    <submittedName>
        <fullName evidence="1">Uncharacterized protein</fullName>
    </submittedName>
</protein>
<dbReference type="EMBL" id="JAWHQM010000012">
    <property type="protein sequence ID" value="KAK5629519.1"/>
    <property type="molecule type" value="Genomic_DNA"/>
</dbReference>
<dbReference type="Proteomes" id="UP001305414">
    <property type="component" value="Unassembled WGS sequence"/>
</dbReference>
<accession>A0AAN7UPT2</accession>
<dbReference type="AlphaFoldDB" id="A0AAN7UPT2"/>
<name>A0AAN7UPT2_9PEZI</name>
<sequence>MSQNLLTVVVNPVRRSVPLPIVTSGIAIQTFEQLEMSSVTRVVLFEGTDEAVRLDDTGRYSRGFAGLGTGRDADWSGAIGVAFGGNQYYSA</sequence>
<evidence type="ECO:0000313" key="1">
    <source>
        <dbReference type="EMBL" id="KAK5629519.1"/>
    </source>
</evidence>
<gene>
    <name evidence="1" type="ORF">RRF57_005233</name>
</gene>
<comment type="caution">
    <text evidence="1">The sequence shown here is derived from an EMBL/GenBank/DDBJ whole genome shotgun (WGS) entry which is preliminary data.</text>
</comment>
<keyword evidence="2" id="KW-1185">Reference proteome</keyword>
<organism evidence="1 2">
    <name type="scientific">Xylaria bambusicola</name>
    <dbReference type="NCBI Taxonomy" id="326684"/>
    <lineage>
        <taxon>Eukaryota</taxon>
        <taxon>Fungi</taxon>
        <taxon>Dikarya</taxon>
        <taxon>Ascomycota</taxon>
        <taxon>Pezizomycotina</taxon>
        <taxon>Sordariomycetes</taxon>
        <taxon>Xylariomycetidae</taxon>
        <taxon>Xylariales</taxon>
        <taxon>Xylariaceae</taxon>
        <taxon>Xylaria</taxon>
    </lineage>
</organism>